<dbReference type="GO" id="GO:0005886">
    <property type="term" value="C:plasma membrane"/>
    <property type="evidence" value="ECO:0007669"/>
    <property type="project" value="UniProtKB-SubCell"/>
</dbReference>
<feature type="transmembrane region" description="Helical" evidence="6">
    <location>
        <begin position="312"/>
        <end position="329"/>
    </location>
</feature>
<dbReference type="Gene3D" id="1.20.1250.20">
    <property type="entry name" value="MFS general substrate transporter like domains"/>
    <property type="match status" value="1"/>
</dbReference>
<dbReference type="InterPro" id="IPR011701">
    <property type="entry name" value="MFS"/>
</dbReference>
<protein>
    <submittedName>
        <fullName evidence="8">Putative membrane protein</fullName>
    </submittedName>
</protein>
<reference evidence="8 9" key="1">
    <citation type="submission" date="2013-07" db="EMBL/GenBank/DDBJ databases">
        <authorList>
            <person name="Genoscope - CEA"/>
        </authorList>
    </citation>
    <scope>NUCLEOTIDE SEQUENCE [LARGE SCALE GENOMIC DNA]</scope>
    <source>
        <strain evidence="8 9">G6</strain>
    </source>
</reference>
<dbReference type="InterPro" id="IPR036259">
    <property type="entry name" value="MFS_trans_sf"/>
</dbReference>
<comment type="subcellular location">
    <subcellularLocation>
        <location evidence="1">Cell membrane</location>
        <topology evidence="1">Multi-pass membrane protein</topology>
    </subcellularLocation>
</comment>
<dbReference type="PANTHER" id="PTHR23513:SF6">
    <property type="entry name" value="MAJOR FACILITATOR SUPERFAMILY ASSOCIATED DOMAIN-CONTAINING PROTEIN"/>
    <property type="match status" value="1"/>
</dbReference>
<dbReference type="KEGG" id="xpo:XPG1_1870"/>
<feature type="transmembrane region" description="Helical" evidence="6">
    <location>
        <begin position="100"/>
        <end position="118"/>
    </location>
</feature>
<feature type="transmembrane region" description="Helical" evidence="6">
    <location>
        <begin position="262"/>
        <end position="282"/>
    </location>
</feature>
<feature type="transmembrane region" description="Helical" evidence="6">
    <location>
        <begin position="227"/>
        <end position="250"/>
    </location>
</feature>
<gene>
    <name evidence="8" type="ORF">XPG1_1870</name>
</gene>
<feature type="transmembrane region" description="Helical" evidence="6">
    <location>
        <begin position="45"/>
        <end position="63"/>
    </location>
</feature>
<dbReference type="CDD" id="cd06173">
    <property type="entry name" value="MFS_MefA_like"/>
    <property type="match status" value="1"/>
</dbReference>
<evidence type="ECO:0000256" key="3">
    <source>
        <dbReference type="ARBA" id="ARBA00022692"/>
    </source>
</evidence>
<dbReference type="Proteomes" id="UP000032735">
    <property type="component" value="Chromosome"/>
</dbReference>
<keyword evidence="5 6" id="KW-0472">Membrane</keyword>
<evidence type="ECO:0000256" key="2">
    <source>
        <dbReference type="ARBA" id="ARBA00022475"/>
    </source>
</evidence>
<dbReference type="AlphaFoldDB" id="A0A068R5X0"/>
<dbReference type="RefSeq" id="WP_045958698.1">
    <property type="nucleotide sequence ID" value="NZ_FO704551.1"/>
</dbReference>
<organism evidence="8 9">
    <name type="scientific">Xenorhabdus poinarii G6</name>
    <dbReference type="NCBI Taxonomy" id="1354304"/>
    <lineage>
        <taxon>Bacteria</taxon>
        <taxon>Pseudomonadati</taxon>
        <taxon>Pseudomonadota</taxon>
        <taxon>Gammaproteobacteria</taxon>
        <taxon>Enterobacterales</taxon>
        <taxon>Morganellaceae</taxon>
        <taxon>Xenorhabdus</taxon>
    </lineage>
</organism>
<feature type="transmembrane region" description="Helical" evidence="6">
    <location>
        <begin position="289"/>
        <end position="306"/>
    </location>
</feature>
<dbReference type="InterPro" id="IPR020846">
    <property type="entry name" value="MFS_dom"/>
</dbReference>
<sequence>MTTIFQNRRFIAWATGLAIDRLGNAMYMVVLPLMVYHMTSSLKSMAIITACQFIPRVFPGIYVGSIVDISSKRRIFFFALIFQFAIGVLTAILYSLDALPFLLLCVFAAATSVGFEVYRTTEMTLIPIMFTDQRIEATTILASIHTAMLMGGPLLGAVLIKYFSYSILLILNAITYLAPLLASIWSKIPDINSTELKAHSARTKLTLTHNALREALSTVYQSKPLRLLLLFIICVTLATGGLELLIIFYIKNQLNLSDRFASVMFAVGAAGMFTGSLLVTLLKRLVRKKFLLIVLITTGTGIWFLQSATLTTLIIGQFLTFVGIFACSVTQDLMIQESAPTAMLGRISGLLRIVNSATIAASTFCLTWLASLLSFPFIALIVIVIMFVALALSQNPHFSATHYKHSENLNE</sequence>
<evidence type="ECO:0000256" key="6">
    <source>
        <dbReference type="SAM" id="Phobius"/>
    </source>
</evidence>
<feature type="transmembrane region" description="Helical" evidence="6">
    <location>
        <begin position="21"/>
        <end position="39"/>
    </location>
</feature>
<evidence type="ECO:0000256" key="4">
    <source>
        <dbReference type="ARBA" id="ARBA00022989"/>
    </source>
</evidence>
<keyword evidence="9" id="KW-1185">Reference proteome</keyword>
<dbReference type="EMBL" id="FO704551">
    <property type="protein sequence ID" value="CDG21525.1"/>
    <property type="molecule type" value="Genomic_DNA"/>
</dbReference>
<accession>A0A068R5X0</accession>
<dbReference type="OrthoDB" id="181905at2"/>
<feature type="transmembrane region" description="Helical" evidence="6">
    <location>
        <begin position="350"/>
        <end position="369"/>
    </location>
</feature>
<feature type="transmembrane region" description="Helical" evidence="6">
    <location>
        <begin position="75"/>
        <end position="94"/>
    </location>
</feature>
<feature type="transmembrane region" description="Helical" evidence="6">
    <location>
        <begin position="139"/>
        <end position="160"/>
    </location>
</feature>
<dbReference type="PROSITE" id="PS50850">
    <property type="entry name" value="MFS"/>
    <property type="match status" value="1"/>
</dbReference>
<proteinExistence type="predicted"/>
<feature type="domain" description="Major facilitator superfamily (MFS) profile" evidence="7">
    <location>
        <begin position="9"/>
        <end position="397"/>
    </location>
</feature>
<evidence type="ECO:0000313" key="8">
    <source>
        <dbReference type="EMBL" id="CDG21525.1"/>
    </source>
</evidence>
<evidence type="ECO:0000256" key="1">
    <source>
        <dbReference type="ARBA" id="ARBA00004651"/>
    </source>
</evidence>
<evidence type="ECO:0000313" key="9">
    <source>
        <dbReference type="Proteomes" id="UP000032735"/>
    </source>
</evidence>
<evidence type="ECO:0000259" key="7">
    <source>
        <dbReference type="PROSITE" id="PS50850"/>
    </source>
</evidence>
<name>A0A068R5X0_9GAMM</name>
<feature type="transmembrane region" description="Helical" evidence="6">
    <location>
        <begin position="166"/>
        <end position="185"/>
    </location>
</feature>
<dbReference type="PANTHER" id="PTHR23513">
    <property type="entry name" value="INTEGRAL MEMBRANE EFFLUX PROTEIN-RELATED"/>
    <property type="match status" value="1"/>
</dbReference>
<keyword evidence="2" id="KW-1003">Cell membrane</keyword>
<feature type="transmembrane region" description="Helical" evidence="6">
    <location>
        <begin position="375"/>
        <end position="392"/>
    </location>
</feature>
<dbReference type="Pfam" id="PF07690">
    <property type="entry name" value="MFS_1"/>
    <property type="match status" value="1"/>
</dbReference>
<evidence type="ECO:0000256" key="5">
    <source>
        <dbReference type="ARBA" id="ARBA00023136"/>
    </source>
</evidence>
<dbReference type="STRING" id="1354304.XPG1_1870"/>
<keyword evidence="3 6" id="KW-0812">Transmembrane</keyword>
<keyword evidence="4 6" id="KW-1133">Transmembrane helix</keyword>
<dbReference type="GO" id="GO:0022857">
    <property type="term" value="F:transmembrane transporter activity"/>
    <property type="evidence" value="ECO:0007669"/>
    <property type="project" value="InterPro"/>
</dbReference>
<dbReference type="SUPFAM" id="SSF103473">
    <property type="entry name" value="MFS general substrate transporter"/>
    <property type="match status" value="1"/>
</dbReference>
<dbReference type="HOGENOM" id="CLU_670748_0_0_6"/>